<dbReference type="RefSeq" id="WP_344124098.1">
    <property type="nucleotide sequence ID" value="NZ_BAAABW010000040.1"/>
</dbReference>
<proteinExistence type="inferred from homology"/>
<protein>
    <submittedName>
        <fullName evidence="4">Nitroreductase family protein</fullName>
    </submittedName>
</protein>
<accession>A0ABP3HV92</accession>
<dbReference type="CDD" id="cd02062">
    <property type="entry name" value="Nitro_FMN_reductase"/>
    <property type="match status" value="1"/>
</dbReference>
<evidence type="ECO:0000256" key="2">
    <source>
        <dbReference type="ARBA" id="ARBA00023002"/>
    </source>
</evidence>
<comment type="caution">
    <text evidence="4">The sequence shown here is derived from an EMBL/GenBank/DDBJ whole genome shotgun (WGS) entry which is preliminary data.</text>
</comment>
<dbReference type="Pfam" id="PF00881">
    <property type="entry name" value="Nitroreductase"/>
    <property type="match status" value="1"/>
</dbReference>
<evidence type="ECO:0000259" key="3">
    <source>
        <dbReference type="Pfam" id="PF00881"/>
    </source>
</evidence>
<feature type="domain" description="Nitroreductase" evidence="3">
    <location>
        <begin position="14"/>
        <end position="182"/>
    </location>
</feature>
<dbReference type="SUPFAM" id="SSF55469">
    <property type="entry name" value="FMN-dependent nitroreductase-like"/>
    <property type="match status" value="1"/>
</dbReference>
<dbReference type="PANTHER" id="PTHR43673:SF10">
    <property type="entry name" value="NADH DEHYDROGENASE_NAD(P)H NITROREDUCTASE XCC3605-RELATED"/>
    <property type="match status" value="1"/>
</dbReference>
<keyword evidence="5" id="KW-1185">Reference proteome</keyword>
<dbReference type="Proteomes" id="UP001500063">
    <property type="component" value="Unassembled WGS sequence"/>
</dbReference>
<evidence type="ECO:0000313" key="4">
    <source>
        <dbReference type="EMBL" id="GAA0379741.1"/>
    </source>
</evidence>
<gene>
    <name evidence="4" type="ORF">GCM10010319_67840</name>
</gene>
<sequence>MSLLDLTPDELLTTTRSVRKRLDLTRPVPLELVKECISVALQAPSGSNRQSWHWIVVTDAEQRAAIGRYYQRAVRTYLESEGSCGSLYPEDPERHSVQQRVGSSVAYLGDRMGDVPVLVIPCLDASAAPEYNEAGKWASVIPAAWSYMLAARARRLGTAWTTLHLMYEKEIAELLGLPEGIVQAALIPTAFSLGTDFRPAVRQPLEQVLHIDSW</sequence>
<dbReference type="Gene3D" id="3.40.109.10">
    <property type="entry name" value="NADH Oxidase"/>
    <property type="match status" value="1"/>
</dbReference>
<organism evidence="4 5">
    <name type="scientific">Streptomyces blastmyceticus</name>
    <dbReference type="NCBI Taxonomy" id="68180"/>
    <lineage>
        <taxon>Bacteria</taxon>
        <taxon>Bacillati</taxon>
        <taxon>Actinomycetota</taxon>
        <taxon>Actinomycetes</taxon>
        <taxon>Kitasatosporales</taxon>
        <taxon>Streptomycetaceae</taxon>
        <taxon>Streptomyces</taxon>
    </lineage>
</organism>
<comment type="similarity">
    <text evidence="1">Belongs to the nitroreductase family.</text>
</comment>
<dbReference type="PANTHER" id="PTHR43673">
    <property type="entry name" value="NAD(P)H NITROREDUCTASE YDGI-RELATED"/>
    <property type="match status" value="1"/>
</dbReference>
<evidence type="ECO:0000256" key="1">
    <source>
        <dbReference type="ARBA" id="ARBA00007118"/>
    </source>
</evidence>
<dbReference type="InterPro" id="IPR029479">
    <property type="entry name" value="Nitroreductase"/>
</dbReference>
<dbReference type="InterPro" id="IPR000415">
    <property type="entry name" value="Nitroreductase-like"/>
</dbReference>
<reference evidence="5" key="1">
    <citation type="journal article" date="2019" name="Int. J. Syst. Evol. Microbiol.">
        <title>The Global Catalogue of Microorganisms (GCM) 10K type strain sequencing project: providing services to taxonomists for standard genome sequencing and annotation.</title>
        <authorList>
            <consortium name="The Broad Institute Genomics Platform"/>
            <consortium name="The Broad Institute Genome Sequencing Center for Infectious Disease"/>
            <person name="Wu L."/>
            <person name="Ma J."/>
        </authorList>
    </citation>
    <scope>NUCLEOTIDE SEQUENCE [LARGE SCALE GENOMIC DNA]</scope>
    <source>
        <strain evidence="5">JCM 4565</strain>
    </source>
</reference>
<keyword evidence="2" id="KW-0560">Oxidoreductase</keyword>
<dbReference type="EMBL" id="BAAABW010000040">
    <property type="protein sequence ID" value="GAA0379741.1"/>
    <property type="molecule type" value="Genomic_DNA"/>
</dbReference>
<evidence type="ECO:0000313" key="5">
    <source>
        <dbReference type="Proteomes" id="UP001500063"/>
    </source>
</evidence>
<name>A0ABP3HV92_9ACTN</name>